<evidence type="ECO:0000256" key="2">
    <source>
        <dbReference type="ARBA" id="ARBA00012513"/>
    </source>
</evidence>
<dbReference type="GO" id="GO:0004714">
    <property type="term" value="F:transmembrane receptor protein tyrosine kinase activity"/>
    <property type="evidence" value="ECO:0007669"/>
    <property type="project" value="InterPro"/>
</dbReference>
<feature type="compositionally biased region" description="Polar residues" evidence="21">
    <location>
        <begin position="748"/>
        <end position="757"/>
    </location>
</feature>
<keyword evidence="6" id="KW-0433">Leucine-rich repeat</keyword>
<dbReference type="GO" id="GO:0005524">
    <property type="term" value="F:ATP binding"/>
    <property type="evidence" value="ECO:0007669"/>
    <property type="project" value="UniProtKB-UniRule"/>
</dbReference>
<evidence type="ECO:0000256" key="1">
    <source>
        <dbReference type="ARBA" id="ARBA00004162"/>
    </source>
</evidence>
<dbReference type="GO" id="GO:0009506">
    <property type="term" value="C:plasmodesma"/>
    <property type="evidence" value="ECO:0007669"/>
    <property type="project" value="TreeGrafter"/>
</dbReference>
<comment type="caution">
    <text evidence="23">The sequence shown here is derived from an EMBL/GenBank/DDBJ whole genome shotgun (WGS) entry which is preliminary data.</text>
</comment>
<dbReference type="SMART" id="SM00220">
    <property type="entry name" value="S_TKc"/>
    <property type="match status" value="2"/>
</dbReference>
<comment type="subcellular location">
    <subcellularLocation>
        <location evidence="1">Cell membrane</location>
        <topology evidence="1">Single-pass membrane protein</topology>
    </subcellularLocation>
</comment>
<gene>
    <name evidence="23" type="ORF">QVD17_03262</name>
</gene>
<dbReference type="InterPro" id="IPR000719">
    <property type="entry name" value="Prot_kinase_dom"/>
</dbReference>
<evidence type="ECO:0000256" key="14">
    <source>
        <dbReference type="ARBA" id="ARBA00022989"/>
    </source>
</evidence>
<evidence type="ECO:0000259" key="22">
    <source>
        <dbReference type="PROSITE" id="PS50011"/>
    </source>
</evidence>
<feature type="domain" description="Protein kinase" evidence="22">
    <location>
        <begin position="395"/>
        <end position="668"/>
    </location>
</feature>
<evidence type="ECO:0000256" key="20">
    <source>
        <dbReference type="PROSITE-ProRule" id="PRU10141"/>
    </source>
</evidence>
<evidence type="ECO:0000256" key="17">
    <source>
        <dbReference type="ARBA" id="ARBA00023180"/>
    </source>
</evidence>
<keyword evidence="9" id="KW-0732">Signal</keyword>
<evidence type="ECO:0000256" key="10">
    <source>
        <dbReference type="ARBA" id="ARBA00022737"/>
    </source>
</evidence>
<keyword evidence="16" id="KW-0675">Receptor</keyword>
<evidence type="ECO:0000256" key="11">
    <source>
        <dbReference type="ARBA" id="ARBA00022741"/>
    </source>
</evidence>
<keyword evidence="3" id="KW-1003">Cell membrane</keyword>
<dbReference type="PROSITE" id="PS00107">
    <property type="entry name" value="PROTEIN_KINASE_ATP"/>
    <property type="match status" value="1"/>
</dbReference>
<dbReference type="AlphaFoldDB" id="A0AAD8LE86"/>
<keyword evidence="12" id="KW-0418">Kinase</keyword>
<dbReference type="InterPro" id="IPR017441">
    <property type="entry name" value="Protein_kinase_ATP_BS"/>
</dbReference>
<feature type="binding site" evidence="20">
    <location>
        <position position="107"/>
    </location>
    <ligand>
        <name>ATP</name>
        <dbReference type="ChEBI" id="CHEBI:30616"/>
    </ligand>
</feature>
<dbReference type="PANTHER" id="PTHR27003">
    <property type="entry name" value="OS07G0166700 PROTEIN"/>
    <property type="match status" value="1"/>
</dbReference>
<evidence type="ECO:0000256" key="15">
    <source>
        <dbReference type="ARBA" id="ARBA00023136"/>
    </source>
</evidence>
<dbReference type="EC" id="2.7.11.1" evidence="2"/>
<dbReference type="PROSITE" id="PS50011">
    <property type="entry name" value="PROTEIN_KINASE_DOM"/>
    <property type="match status" value="2"/>
</dbReference>
<evidence type="ECO:0000256" key="19">
    <source>
        <dbReference type="ARBA" id="ARBA00048679"/>
    </source>
</evidence>
<dbReference type="GO" id="GO:0004674">
    <property type="term" value="F:protein serine/threonine kinase activity"/>
    <property type="evidence" value="ECO:0007669"/>
    <property type="project" value="UniProtKB-KW"/>
</dbReference>
<evidence type="ECO:0000313" key="24">
    <source>
        <dbReference type="Proteomes" id="UP001229421"/>
    </source>
</evidence>
<keyword evidence="15" id="KW-0472">Membrane</keyword>
<keyword evidence="10" id="KW-0677">Repeat</keyword>
<evidence type="ECO:0000256" key="21">
    <source>
        <dbReference type="SAM" id="MobiDB-lite"/>
    </source>
</evidence>
<dbReference type="Gene3D" id="1.10.510.10">
    <property type="entry name" value="Transferase(Phosphotransferase) domain 1"/>
    <property type="match status" value="2"/>
</dbReference>
<evidence type="ECO:0000313" key="23">
    <source>
        <dbReference type="EMBL" id="KAK1437471.1"/>
    </source>
</evidence>
<sequence>MEEAQHSLGVFSKIINQCLTLDTRSERPTFEVVIKSLEKALHIQNAMLDVQKLGLMKIPLKDIKSATGGFDVKYRIGSGGYGSVYRAELKTKRKVEHCDTPKTVAIKRIISRNDGAEFEGFLDELDVGSKCQHPNIISLLGFCVEDGEMLLVYELASNGSLEDYLERNDKVIDLSWAQRLKMCIDIAQGLEYMHTTMEDKERIIHRDIKSANILLGKNWEAKIADFGLSKVHQGDQGVSTIKTIRVAGTPFYLDPEYAKTGRLKRASDIYSFGVVLFEIFSGKVAYDQTYKEENNKGLAPIAQRHFENGTINKILDSKMMDEASVLGLTLKVRPDHDSVNAFSSIAYRCLASSQDKRPTIEVVIDHLKEALQFQENRMKPLRISLEQIKLGVENFSDDKCIRSGGYGTLYKGKIPDNNTHREVVVKRFASQEHGFLKEFEVLFKYKHENIIGLAGYCKEMDENIIVYEHVSMGSLDMYLRDIRLSWTKRLKISIDIANGLKFLHEGDLGQDVVIHRDIKSSNILLLDDWKAKICGFEHALTYPTNQEIEYGIDSFEGSHGYSDPLFQKTHTLTKESDIYSFGVILFEILCGRLACPEDVRDHSLSLDVLVKSHYEAERLEEIVFDGIKKHIVLKSFATFQKIAFQCLQENREERPTAGDVLVQLQQALEFQEACEIRKAKLDRTYEEMLNEFSRSPEIYSTMRKKDIYNILSKGILLEDDKLVVEQTIWDLEQSAPFIGKHVEDNQPEPESSTITEQTLKKRTRHE</sequence>
<keyword evidence="24" id="KW-1185">Reference proteome</keyword>
<evidence type="ECO:0000256" key="16">
    <source>
        <dbReference type="ARBA" id="ARBA00023170"/>
    </source>
</evidence>
<keyword evidence="13 20" id="KW-0067">ATP-binding</keyword>
<keyword evidence="7" id="KW-0808">Transferase</keyword>
<keyword evidence="17" id="KW-0325">Glycoprotein</keyword>
<keyword evidence="11 20" id="KW-0547">Nucleotide-binding</keyword>
<proteinExistence type="predicted"/>
<dbReference type="Gene3D" id="3.30.200.20">
    <property type="entry name" value="Phosphorylase Kinase, domain 1"/>
    <property type="match status" value="2"/>
</dbReference>
<feature type="domain" description="Protein kinase" evidence="22">
    <location>
        <begin position="70"/>
        <end position="371"/>
    </location>
</feature>
<dbReference type="Pfam" id="PF07714">
    <property type="entry name" value="PK_Tyr_Ser-Thr"/>
    <property type="match status" value="2"/>
</dbReference>
<dbReference type="PROSITE" id="PS00108">
    <property type="entry name" value="PROTEIN_KINASE_ST"/>
    <property type="match status" value="2"/>
</dbReference>
<dbReference type="PANTHER" id="PTHR27003:SF471">
    <property type="entry name" value="VASCULAR ENDOTHELIAL GROWTH FACTOR RECEPTOR 2 (VEGFR2)-RELATED"/>
    <property type="match status" value="1"/>
</dbReference>
<evidence type="ECO:0000256" key="3">
    <source>
        <dbReference type="ARBA" id="ARBA00022475"/>
    </source>
</evidence>
<dbReference type="InterPro" id="IPR011009">
    <property type="entry name" value="Kinase-like_dom_sf"/>
</dbReference>
<dbReference type="InterPro" id="IPR008271">
    <property type="entry name" value="Ser/Thr_kinase_AS"/>
</dbReference>
<dbReference type="SUPFAM" id="SSF56112">
    <property type="entry name" value="Protein kinase-like (PK-like)"/>
    <property type="match status" value="2"/>
</dbReference>
<dbReference type="InterPro" id="IPR001245">
    <property type="entry name" value="Ser-Thr/Tyr_kinase_cat_dom"/>
</dbReference>
<dbReference type="EMBL" id="JAUHHV010000001">
    <property type="protein sequence ID" value="KAK1437471.1"/>
    <property type="molecule type" value="Genomic_DNA"/>
</dbReference>
<evidence type="ECO:0000256" key="13">
    <source>
        <dbReference type="ARBA" id="ARBA00022840"/>
    </source>
</evidence>
<dbReference type="GO" id="GO:0005886">
    <property type="term" value="C:plasma membrane"/>
    <property type="evidence" value="ECO:0007669"/>
    <property type="project" value="UniProtKB-SubCell"/>
</dbReference>
<dbReference type="Proteomes" id="UP001229421">
    <property type="component" value="Unassembled WGS sequence"/>
</dbReference>
<keyword evidence="4" id="KW-0723">Serine/threonine-protein kinase</keyword>
<keyword evidence="8" id="KW-0812">Transmembrane</keyword>
<evidence type="ECO:0000256" key="12">
    <source>
        <dbReference type="ARBA" id="ARBA00022777"/>
    </source>
</evidence>
<comment type="catalytic activity">
    <reaction evidence="19">
        <text>L-seryl-[protein] + ATP = O-phospho-L-seryl-[protein] + ADP + H(+)</text>
        <dbReference type="Rhea" id="RHEA:17989"/>
        <dbReference type="Rhea" id="RHEA-COMP:9863"/>
        <dbReference type="Rhea" id="RHEA-COMP:11604"/>
        <dbReference type="ChEBI" id="CHEBI:15378"/>
        <dbReference type="ChEBI" id="CHEBI:29999"/>
        <dbReference type="ChEBI" id="CHEBI:30616"/>
        <dbReference type="ChEBI" id="CHEBI:83421"/>
        <dbReference type="ChEBI" id="CHEBI:456216"/>
        <dbReference type="EC" id="2.7.11.1"/>
    </reaction>
</comment>
<accession>A0AAD8LE86</accession>
<dbReference type="InterPro" id="IPR045272">
    <property type="entry name" value="ANXUR1/2-like"/>
</dbReference>
<evidence type="ECO:0000256" key="8">
    <source>
        <dbReference type="ARBA" id="ARBA00022692"/>
    </source>
</evidence>
<keyword evidence="14" id="KW-1133">Transmembrane helix</keyword>
<feature type="region of interest" description="Disordered" evidence="21">
    <location>
        <begin position="741"/>
        <end position="766"/>
    </location>
</feature>
<keyword evidence="5" id="KW-0597">Phosphoprotein</keyword>
<evidence type="ECO:0000256" key="18">
    <source>
        <dbReference type="ARBA" id="ARBA00047899"/>
    </source>
</evidence>
<comment type="catalytic activity">
    <reaction evidence="18">
        <text>L-threonyl-[protein] + ATP = O-phospho-L-threonyl-[protein] + ADP + H(+)</text>
        <dbReference type="Rhea" id="RHEA:46608"/>
        <dbReference type="Rhea" id="RHEA-COMP:11060"/>
        <dbReference type="Rhea" id="RHEA-COMP:11605"/>
        <dbReference type="ChEBI" id="CHEBI:15378"/>
        <dbReference type="ChEBI" id="CHEBI:30013"/>
        <dbReference type="ChEBI" id="CHEBI:30616"/>
        <dbReference type="ChEBI" id="CHEBI:61977"/>
        <dbReference type="ChEBI" id="CHEBI:456216"/>
        <dbReference type="EC" id="2.7.11.1"/>
    </reaction>
</comment>
<evidence type="ECO:0000256" key="6">
    <source>
        <dbReference type="ARBA" id="ARBA00022614"/>
    </source>
</evidence>
<protein>
    <recommendedName>
        <fullName evidence="2">non-specific serine/threonine protein kinase</fullName>
        <ecNumber evidence="2">2.7.11.1</ecNumber>
    </recommendedName>
</protein>
<evidence type="ECO:0000256" key="7">
    <source>
        <dbReference type="ARBA" id="ARBA00022679"/>
    </source>
</evidence>
<reference evidence="23" key="1">
    <citation type="journal article" date="2023" name="bioRxiv">
        <title>Improved chromosome-level genome assembly for marigold (Tagetes erecta).</title>
        <authorList>
            <person name="Jiang F."/>
            <person name="Yuan L."/>
            <person name="Wang S."/>
            <person name="Wang H."/>
            <person name="Xu D."/>
            <person name="Wang A."/>
            <person name="Fan W."/>
        </authorList>
    </citation>
    <scope>NUCLEOTIDE SEQUENCE</scope>
    <source>
        <strain evidence="23">WSJ</strain>
        <tissue evidence="23">Leaf</tissue>
    </source>
</reference>
<evidence type="ECO:0000256" key="9">
    <source>
        <dbReference type="ARBA" id="ARBA00022729"/>
    </source>
</evidence>
<organism evidence="23 24">
    <name type="scientific">Tagetes erecta</name>
    <name type="common">African marigold</name>
    <dbReference type="NCBI Taxonomy" id="13708"/>
    <lineage>
        <taxon>Eukaryota</taxon>
        <taxon>Viridiplantae</taxon>
        <taxon>Streptophyta</taxon>
        <taxon>Embryophyta</taxon>
        <taxon>Tracheophyta</taxon>
        <taxon>Spermatophyta</taxon>
        <taxon>Magnoliopsida</taxon>
        <taxon>eudicotyledons</taxon>
        <taxon>Gunneridae</taxon>
        <taxon>Pentapetalae</taxon>
        <taxon>asterids</taxon>
        <taxon>campanulids</taxon>
        <taxon>Asterales</taxon>
        <taxon>Asteraceae</taxon>
        <taxon>Asteroideae</taxon>
        <taxon>Heliantheae alliance</taxon>
        <taxon>Tageteae</taxon>
        <taxon>Tagetes</taxon>
    </lineage>
</organism>
<evidence type="ECO:0000256" key="4">
    <source>
        <dbReference type="ARBA" id="ARBA00022527"/>
    </source>
</evidence>
<name>A0AAD8LE86_TARER</name>
<evidence type="ECO:0000256" key="5">
    <source>
        <dbReference type="ARBA" id="ARBA00022553"/>
    </source>
</evidence>
<dbReference type="FunFam" id="1.10.510.10:FF:000358">
    <property type="entry name" value="Putative leucine-rich repeat receptor-like serine/threonine-protein kinase"/>
    <property type="match status" value="1"/>
</dbReference>